<proteinExistence type="predicted"/>
<name>A0ABD6F183_9BILA</name>
<feature type="compositionally biased region" description="Polar residues" evidence="1">
    <location>
        <begin position="1"/>
        <end position="21"/>
    </location>
</feature>
<feature type="compositionally biased region" description="Polar residues" evidence="1">
    <location>
        <begin position="90"/>
        <end position="103"/>
    </location>
</feature>
<protein>
    <submittedName>
        <fullName evidence="2">Uncharacterized protein</fullName>
    </submittedName>
</protein>
<comment type="caution">
    <text evidence="2">The sequence shown here is derived from an EMBL/GenBank/DDBJ whole genome shotgun (WGS) entry which is preliminary data.</text>
</comment>
<dbReference type="AlphaFoldDB" id="A0ABD6F183"/>
<keyword evidence="3" id="KW-1185">Reference proteome</keyword>
<evidence type="ECO:0000256" key="1">
    <source>
        <dbReference type="SAM" id="MobiDB-lite"/>
    </source>
</evidence>
<organism evidence="2 3">
    <name type="scientific">Gnathostoma spinigerum</name>
    <dbReference type="NCBI Taxonomy" id="75299"/>
    <lineage>
        <taxon>Eukaryota</taxon>
        <taxon>Metazoa</taxon>
        <taxon>Ecdysozoa</taxon>
        <taxon>Nematoda</taxon>
        <taxon>Chromadorea</taxon>
        <taxon>Rhabditida</taxon>
        <taxon>Spirurina</taxon>
        <taxon>Gnathostomatomorpha</taxon>
        <taxon>Gnathostomatoidea</taxon>
        <taxon>Gnathostomatidae</taxon>
        <taxon>Gnathostoma</taxon>
    </lineage>
</organism>
<feature type="region of interest" description="Disordered" evidence="1">
    <location>
        <begin position="1"/>
        <end position="103"/>
    </location>
</feature>
<dbReference type="EMBL" id="JBGFUD010012831">
    <property type="protein sequence ID" value="MFH4983569.1"/>
    <property type="molecule type" value="Genomic_DNA"/>
</dbReference>
<reference evidence="2 3" key="1">
    <citation type="submission" date="2024-08" db="EMBL/GenBank/DDBJ databases">
        <title>Gnathostoma spinigerum genome.</title>
        <authorList>
            <person name="Gonzalez-Bertolin B."/>
            <person name="Monzon S."/>
            <person name="Zaballos A."/>
            <person name="Jimenez P."/>
            <person name="Dekumyoy P."/>
            <person name="Varona S."/>
            <person name="Cuesta I."/>
            <person name="Sumanam S."/>
            <person name="Adisakwattana P."/>
            <person name="Gasser R.B."/>
            <person name="Hernandez-Gonzalez A."/>
            <person name="Young N.D."/>
            <person name="Perteguer M.J."/>
        </authorList>
    </citation>
    <scope>NUCLEOTIDE SEQUENCE [LARGE SCALE GENOMIC DNA]</scope>
    <source>
        <strain evidence="2">AL3</strain>
        <tissue evidence="2">Liver</tissue>
    </source>
</reference>
<sequence length="103" mass="11490">MFSELGQMSASAQAYETNDQSPPKDPGKENDNPKSSVSCLIAMFDTNSKDPSKRRSETVDSRTSRERLMRRVQPLGDMQPNAAFSEGSRSRFSSDVTNPKKTR</sequence>
<dbReference type="Proteomes" id="UP001608902">
    <property type="component" value="Unassembled WGS sequence"/>
</dbReference>
<accession>A0ABD6F183</accession>
<gene>
    <name evidence="2" type="ORF">AB6A40_010278</name>
</gene>
<evidence type="ECO:0000313" key="2">
    <source>
        <dbReference type="EMBL" id="MFH4983569.1"/>
    </source>
</evidence>
<feature type="compositionally biased region" description="Basic and acidic residues" evidence="1">
    <location>
        <begin position="47"/>
        <end position="69"/>
    </location>
</feature>
<evidence type="ECO:0000313" key="3">
    <source>
        <dbReference type="Proteomes" id="UP001608902"/>
    </source>
</evidence>